<keyword evidence="8" id="KW-0472">Membrane</keyword>
<dbReference type="GO" id="GO:0016887">
    <property type="term" value="F:ATP hydrolysis activity"/>
    <property type="evidence" value="ECO:0007669"/>
    <property type="project" value="InterPro"/>
</dbReference>
<dbReference type="GO" id="GO:0005524">
    <property type="term" value="F:ATP binding"/>
    <property type="evidence" value="ECO:0007669"/>
    <property type="project" value="UniProtKB-KW"/>
</dbReference>
<evidence type="ECO:0000256" key="3">
    <source>
        <dbReference type="ARBA" id="ARBA00022475"/>
    </source>
</evidence>
<dbReference type="FunFam" id="3.40.50.300:FF:000127">
    <property type="entry name" value="Ribose import ATP-binding protein RbsA"/>
    <property type="match status" value="1"/>
</dbReference>
<dbReference type="AlphaFoldDB" id="A0A3G3K408"/>
<dbReference type="KEGG" id="coh:EAV92_23340"/>
<accession>A0A3G3K408</accession>
<dbReference type="Pfam" id="PF00005">
    <property type="entry name" value="ABC_tran"/>
    <property type="match status" value="2"/>
</dbReference>
<dbReference type="PROSITE" id="PS00211">
    <property type="entry name" value="ABC_TRANSPORTER_1"/>
    <property type="match status" value="1"/>
</dbReference>
<dbReference type="Gene3D" id="3.40.50.300">
    <property type="entry name" value="P-loop containing nucleotide triphosphate hydrolases"/>
    <property type="match status" value="2"/>
</dbReference>
<dbReference type="CDD" id="cd03215">
    <property type="entry name" value="ABC_Carb_Monos_II"/>
    <property type="match status" value="1"/>
</dbReference>
<dbReference type="RefSeq" id="WP_123043304.1">
    <property type="nucleotide sequence ID" value="NZ_CP033433.1"/>
</dbReference>
<reference evidence="10 11" key="1">
    <citation type="submission" date="2018-10" db="EMBL/GenBank/DDBJ databases">
        <title>Genome Sequence of Cohnella sp.</title>
        <authorList>
            <person name="Srinivasan S."/>
            <person name="Kim M.K."/>
        </authorList>
    </citation>
    <scope>NUCLEOTIDE SEQUENCE [LARGE SCALE GENOMIC DNA]</scope>
    <source>
        <strain evidence="10 11">18JY8-7</strain>
    </source>
</reference>
<organism evidence="10 11">
    <name type="scientific">Cohnella candidum</name>
    <dbReference type="NCBI Taxonomy" id="2674991"/>
    <lineage>
        <taxon>Bacteria</taxon>
        <taxon>Bacillati</taxon>
        <taxon>Bacillota</taxon>
        <taxon>Bacilli</taxon>
        <taxon>Bacillales</taxon>
        <taxon>Paenibacillaceae</taxon>
        <taxon>Cohnella</taxon>
    </lineage>
</organism>
<keyword evidence="5" id="KW-0547">Nucleotide-binding</keyword>
<dbReference type="PROSITE" id="PS50893">
    <property type="entry name" value="ABC_TRANSPORTER_2"/>
    <property type="match status" value="2"/>
</dbReference>
<dbReference type="InterPro" id="IPR017871">
    <property type="entry name" value="ABC_transporter-like_CS"/>
</dbReference>
<evidence type="ECO:0000256" key="7">
    <source>
        <dbReference type="ARBA" id="ARBA00022967"/>
    </source>
</evidence>
<keyword evidence="11" id="KW-1185">Reference proteome</keyword>
<evidence type="ECO:0000313" key="11">
    <source>
        <dbReference type="Proteomes" id="UP000269097"/>
    </source>
</evidence>
<sequence>MEVLRERNAKSPEEAQPALPNPVMRMEAVCKSFSGVRVLNNVHIELHRGEVHALMGENGAGKSTLMKIMAGVYRADSGTIAYKGRPVQWHSPMEARDQGISVIHQEISLSPNLSIGENILMGTTFPKNRLGLVKWSEIHDKAAAILRSIGSDLNPRLSVSALSIAQQQMVEIARALSFNSEILIMDEPTASLTDKEIEKLFEIIRDLKRKGVAIVYISHRMDEIFRISDRFSVLRDGQWIASGPIAETNPDHLVKLMVGREIKELFQRQPGEATVRSAGAVPVLELRDVSDKNAVKGVSLKLYPGEIVGVAGLVGAGRTELVRAIFGLSPLVGGKILIDGVETRIASPADAMRQGIAHVPESRKEQGLFPNLSVKENILMAQLRVYRQAGLLKYGRMNEDAEGYIRDLGVKTATKEQNVMGLSGGNQQKVVIARWLSIAPKVLLLDEPTRGVDIGAKTEIHKIISKLAEQGLAVLMISSELPEILGVSDRILVMHEGRIRAELPRSEATQEKIMHYATGEMK</sequence>
<evidence type="ECO:0000256" key="5">
    <source>
        <dbReference type="ARBA" id="ARBA00022741"/>
    </source>
</evidence>
<dbReference type="EMBL" id="CP033433">
    <property type="protein sequence ID" value="AYQ75223.1"/>
    <property type="molecule type" value="Genomic_DNA"/>
</dbReference>
<evidence type="ECO:0000256" key="4">
    <source>
        <dbReference type="ARBA" id="ARBA00022737"/>
    </source>
</evidence>
<dbReference type="PANTHER" id="PTHR43790:SF9">
    <property type="entry name" value="GALACTOFURANOSE TRANSPORTER ATP-BINDING PROTEIN YTFR"/>
    <property type="match status" value="1"/>
</dbReference>
<evidence type="ECO:0000256" key="2">
    <source>
        <dbReference type="ARBA" id="ARBA00022448"/>
    </source>
</evidence>
<evidence type="ECO:0000259" key="9">
    <source>
        <dbReference type="PROSITE" id="PS50893"/>
    </source>
</evidence>
<dbReference type="InterPro" id="IPR003593">
    <property type="entry name" value="AAA+_ATPase"/>
</dbReference>
<gene>
    <name evidence="10" type="ORF">EAV92_23340</name>
</gene>
<proteinExistence type="predicted"/>
<dbReference type="InterPro" id="IPR050107">
    <property type="entry name" value="ABC_carbohydrate_import_ATPase"/>
</dbReference>
<dbReference type="InterPro" id="IPR027417">
    <property type="entry name" value="P-loop_NTPase"/>
</dbReference>
<dbReference type="SMART" id="SM00382">
    <property type="entry name" value="AAA"/>
    <property type="match status" value="2"/>
</dbReference>
<feature type="domain" description="ABC transporter" evidence="9">
    <location>
        <begin position="24"/>
        <end position="261"/>
    </location>
</feature>
<name>A0A3G3K408_9BACL</name>
<keyword evidence="7" id="KW-1278">Translocase</keyword>
<dbReference type="PANTHER" id="PTHR43790">
    <property type="entry name" value="CARBOHYDRATE TRANSPORT ATP-BINDING PROTEIN MG119-RELATED"/>
    <property type="match status" value="1"/>
</dbReference>
<keyword evidence="3" id="KW-1003">Cell membrane</keyword>
<evidence type="ECO:0000256" key="6">
    <source>
        <dbReference type="ARBA" id="ARBA00022840"/>
    </source>
</evidence>
<evidence type="ECO:0000256" key="8">
    <source>
        <dbReference type="ARBA" id="ARBA00023136"/>
    </source>
</evidence>
<protein>
    <submittedName>
        <fullName evidence="10">Sugar ABC transporter ATP-binding protein</fullName>
    </submittedName>
</protein>
<dbReference type="CDD" id="cd03216">
    <property type="entry name" value="ABC_Carb_Monos_I"/>
    <property type="match status" value="1"/>
</dbReference>
<keyword evidence="6 10" id="KW-0067">ATP-binding</keyword>
<dbReference type="SUPFAM" id="SSF52540">
    <property type="entry name" value="P-loop containing nucleoside triphosphate hydrolases"/>
    <property type="match status" value="2"/>
</dbReference>
<comment type="subcellular location">
    <subcellularLocation>
        <location evidence="1">Cell membrane</location>
        <topology evidence="1">Peripheral membrane protein</topology>
    </subcellularLocation>
</comment>
<dbReference type="GO" id="GO:0005886">
    <property type="term" value="C:plasma membrane"/>
    <property type="evidence" value="ECO:0007669"/>
    <property type="project" value="UniProtKB-SubCell"/>
</dbReference>
<evidence type="ECO:0000313" key="10">
    <source>
        <dbReference type="EMBL" id="AYQ75223.1"/>
    </source>
</evidence>
<keyword evidence="4" id="KW-0677">Repeat</keyword>
<keyword evidence="2" id="KW-0813">Transport</keyword>
<dbReference type="Proteomes" id="UP000269097">
    <property type="component" value="Chromosome"/>
</dbReference>
<feature type="domain" description="ABC transporter" evidence="9">
    <location>
        <begin position="275"/>
        <end position="521"/>
    </location>
</feature>
<evidence type="ECO:0000256" key="1">
    <source>
        <dbReference type="ARBA" id="ARBA00004202"/>
    </source>
</evidence>
<dbReference type="InterPro" id="IPR003439">
    <property type="entry name" value="ABC_transporter-like_ATP-bd"/>
</dbReference>